<dbReference type="PROSITE" id="PS50082">
    <property type="entry name" value="WD_REPEATS_2"/>
    <property type="match status" value="16"/>
</dbReference>
<dbReference type="GO" id="GO:0009116">
    <property type="term" value="P:nucleoside metabolic process"/>
    <property type="evidence" value="ECO:0007669"/>
    <property type="project" value="InterPro"/>
</dbReference>
<dbReference type="Pfam" id="PF00400">
    <property type="entry name" value="WD40"/>
    <property type="match status" value="16"/>
</dbReference>
<dbReference type="InterPro" id="IPR055497">
    <property type="entry name" value="DUF7069"/>
</dbReference>
<feature type="repeat" description="WD" evidence="4">
    <location>
        <begin position="2032"/>
        <end position="2064"/>
    </location>
</feature>
<organism evidence="9 10">
    <name type="scientific">Aspergillus felis</name>
    <dbReference type="NCBI Taxonomy" id="1287682"/>
    <lineage>
        <taxon>Eukaryota</taxon>
        <taxon>Fungi</taxon>
        <taxon>Dikarya</taxon>
        <taxon>Ascomycota</taxon>
        <taxon>Pezizomycotina</taxon>
        <taxon>Eurotiomycetes</taxon>
        <taxon>Eurotiomycetidae</taxon>
        <taxon>Eurotiales</taxon>
        <taxon>Aspergillaceae</taxon>
        <taxon>Aspergillus</taxon>
        <taxon>Aspergillus subgen. Fumigati</taxon>
    </lineage>
</organism>
<feature type="repeat" description="ANK" evidence="3">
    <location>
        <begin position="771"/>
        <end position="800"/>
    </location>
</feature>
<feature type="repeat" description="WD" evidence="4">
    <location>
        <begin position="2074"/>
        <end position="2115"/>
    </location>
</feature>
<dbReference type="InterPro" id="IPR035994">
    <property type="entry name" value="Nucleoside_phosphorylase_sf"/>
</dbReference>
<evidence type="ECO:0000259" key="8">
    <source>
        <dbReference type="Pfam" id="PF24883"/>
    </source>
</evidence>
<feature type="region of interest" description="Disordered" evidence="5">
    <location>
        <begin position="2670"/>
        <end position="2690"/>
    </location>
</feature>
<evidence type="ECO:0000256" key="4">
    <source>
        <dbReference type="PROSITE-ProRule" id="PRU00221"/>
    </source>
</evidence>
<feature type="repeat" description="ANK" evidence="3">
    <location>
        <begin position="801"/>
        <end position="833"/>
    </location>
</feature>
<feature type="domain" description="Nephrocystin 3-like N-terminal" evidence="8">
    <location>
        <begin position="1200"/>
        <end position="1389"/>
    </location>
</feature>
<dbReference type="PRINTS" id="PR00320">
    <property type="entry name" value="GPROTEINBRPT"/>
</dbReference>
<keyword evidence="2" id="KW-0677">Repeat</keyword>
<dbReference type="SUPFAM" id="SSF48403">
    <property type="entry name" value="Ankyrin repeat"/>
    <property type="match status" value="1"/>
</dbReference>
<dbReference type="InterPro" id="IPR036322">
    <property type="entry name" value="WD40_repeat_dom_sf"/>
</dbReference>
<dbReference type="SUPFAM" id="SSF53167">
    <property type="entry name" value="Purine and uridine phosphorylases"/>
    <property type="match status" value="1"/>
</dbReference>
<feature type="repeat" description="WD" evidence="4">
    <location>
        <begin position="2578"/>
        <end position="2610"/>
    </location>
</feature>
<dbReference type="PRINTS" id="PR01415">
    <property type="entry name" value="ANKYRIN"/>
</dbReference>
<proteinExistence type="predicted"/>
<feature type="repeat" description="WD" evidence="4">
    <location>
        <begin position="1906"/>
        <end position="1947"/>
    </location>
</feature>
<dbReference type="Proteomes" id="UP000654922">
    <property type="component" value="Unassembled WGS sequence"/>
</dbReference>
<dbReference type="Pfam" id="PF22939">
    <property type="entry name" value="WHD_GPIID"/>
    <property type="match status" value="1"/>
</dbReference>
<feature type="repeat" description="WD" evidence="4">
    <location>
        <begin position="1864"/>
        <end position="1896"/>
    </location>
</feature>
<evidence type="ECO:0000256" key="1">
    <source>
        <dbReference type="ARBA" id="ARBA00022574"/>
    </source>
</evidence>
<dbReference type="Pfam" id="PF23239">
    <property type="entry name" value="DUF7069"/>
    <property type="match status" value="1"/>
</dbReference>
<feature type="repeat" description="WD" evidence="4">
    <location>
        <begin position="2536"/>
        <end position="2577"/>
    </location>
</feature>
<dbReference type="InterPro" id="IPR015943">
    <property type="entry name" value="WD40/YVTN_repeat-like_dom_sf"/>
</dbReference>
<dbReference type="InterPro" id="IPR036770">
    <property type="entry name" value="Ankyrin_rpt-contain_sf"/>
</dbReference>
<dbReference type="PANTHER" id="PTHR19848:SF8">
    <property type="entry name" value="F-BOX AND WD REPEAT DOMAIN CONTAINING 7"/>
    <property type="match status" value="1"/>
</dbReference>
<name>A0A8H6Q5I9_9EURO</name>
<feature type="repeat" description="ANK" evidence="3">
    <location>
        <begin position="834"/>
        <end position="866"/>
    </location>
</feature>
<dbReference type="CDD" id="cd00200">
    <property type="entry name" value="WD40"/>
    <property type="match status" value="3"/>
</dbReference>
<dbReference type="Gene3D" id="2.130.10.10">
    <property type="entry name" value="YVTN repeat-like/Quinoprotein amine dehydrogenase"/>
    <property type="match status" value="6"/>
</dbReference>
<dbReference type="Gene3D" id="3.40.50.1580">
    <property type="entry name" value="Nucleoside phosphorylase domain"/>
    <property type="match status" value="1"/>
</dbReference>
<feature type="domain" description="DUF7069" evidence="7">
    <location>
        <begin position="400"/>
        <end position="457"/>
    </location>
</feature>
<sequence length="2805" mass="310231">MSCPSREEFQVGWICALPIEAAAAKEMLDENFGVLEEQDVTDPNIYTLGRIGKHYVVIACLPAGQYGTTSATTVANNMVRTFSTSLRVGLMVGVGGGIPSTLHDIRLGDVVISCPTGTCGGVIQYDMGKVGIDGTFSRTGSLNSPPRSLLTAVNAMRAAELTDDPLYPAYLQSAIERTARTRKTFARPNPRTDRLFQSKYDHPGNADNCYACPEEWEETRAEREDRDPRPHYGTIASGNAVIKHGWTREKLRLETGALCFEMEAAGLLFDFPCIVIRGISDYSDSHKNKQWQGYAALAAASYTKEMLGYIPRGQVSQENLATDVCLCVLDALDECHQDDQLELIQRVKCFVSPVGSTTQGTWLKFLLTSRPYDEIKNKFQAITDSFPHIHLQGEQENDQIRKEIDLVIKIKVTSLAKTTQLSLDVQQRIQHQLLRMEHRTYLWLYLAIDDIRTTFQDRLRPADETIQLIPPSVHAAYEKILSRVPSNRAHEVRMILQIIVGARRPLTLDEMAMALGIALLPESRTAASAKIDPGQLGQKIRRLCGLFVFINNSKVYLIHQSARDFLTGGNIARYSNTIHSFDCRDAETLMARICIRYLQMDDLEDSQRTTNSDVQCFLSYAAEHWRDHIREMSSPLEQDMQEILYHIYTQEGRGLNFIAADKGAVNQPDSDGTTALMWASLNGHYEAILLEKGADVDAQGGLYGNALQAASYGGYDKIVQILLEKGANINAQGGEYGNALQAASYRGLERIIQILLEKEANVNAQGGFYGNALHAASYRGHDSVVQILLQRGADINAQGGKYGNPLQAASYGGHERITQILLENGADVNAQHAELGNALQAASYGGHDSVVQILLEKGAHLNAQGGFYGNALQAASCGGHDKIVQILLEKGANVNAQGGFYRNALQAASYGGHDKIVQILLENGANVMLGVEKTAIGIVGRLRDAYSRQRAQSSLLQQHHGELQDTKSVIRVVSNEEPLQTAAITPLLVKMKGLSQELVSLLTRLDPGEKSTTRQFFHQLTSGSKDERDLDSIVNRMNNTKTNLLLHIQVAGVGLTRDNQNKLAANAAIIDRVDRAIRENLGNGLELKIASLIRNRPVREDGSVDLDQDDLNKIGLSASDNGTTRIINRNLTRLQAFQINGPVGEDEWKHITHLEINDNVAGIAAAQVNYPVSRAVFASLLLDHSIKIGPPPNNKHVVNGTCEWILNNDYFNSWLGSKHEHLLWICGGPGKGKTFLSSFLVEMIPLITKREEPSANPLILEFYCDNTNGLRNTAFAVLLSCLHQLLESENSDEELHDRVHARLNDSHTDMFSKIPRQDLWDIFRQKASPRQITLEEASNKGQRQIYLVLDGLDECDAESIKFLTHNLEMMCSPGRQQGKPIFKAIIVSRPLARAFQTKFKLDLDAPENKEKTLQDIRRLIRWKVEHSERMSLEESELEKFESILSKRSNGTFLWVALAIDTLDGDYVTVKKIVDGKEPELLDRLLPTGLHPMYRRMLTGALEGKRTGGNNFRREDAGKIIRYISVAFCPLTEVELQVATGLDSADVSAHLHNCRYLLASVQDEINNVSKFQLVHLSFREYLQHVPFLTLTTPAGPFLQSLASFVDWTRRQSYRLYLADHVLLATVLLHQWKCLIRFQAVGFFFISTCYFLLKGHNQSLVIVLLTKALEFLLECHILAIFVINPTRAHAELFTKCLETMQRDLKRDICELGRPSALASDKTPGDLEKYLPRFTQYACRFWVDHARESENQLLEGVISSFLKLHFLHWLEALGLMGEISAGLAMVRTLQNSFSKSPSAALFHDANYFISNFKPIIEKSPLQTYYSCLVFSPENGEIRRLFKDQLPRWVTGRPSVGATWNTAMLKVLDDHLGDLPMIAFSSDGQLLACAADDNTIRLWDPISGDLRKNLKGHSHTISSLTFSPNGHFLASTSLDGTVSIWDVMSGSLYRTLLGHSASVESAQFAGTGQLLATASYDSTIKIWNPSTGDLYHTLQGHQGCVESISFSPDSQLLVSGSLDRTSRVWDPVRGVARYTFESHACCLGSVAFSPESDIIVTAGYGKEISVWNRKGMYVERFLRGHLGVVTAIAFSPDGKLLASAADDSTAILWDPSTGRIHKTLRGHSGRVNAVAFSLQGSLLATAGDEKTVKLWDPVSGDLECTLEDHSDKVNAVAFSPNEALLASASDDKTVKLWDPATGNLERTLEDHSGKVNAVAFSPDGRLLASASDDKTVKLWNPVTGNLGHTLEDHSGKVNAVAFSPDGKLLASASDDKTIKLWDPVTVSLDGNLGGHYSGQLDAITFSLKGEIASVSRNNTVMIWDTMTRSLSSRWPCYYRNYIAAAFSPKGNLLAIATNDDTVRLHDSATGILRRILTGHSKEVTVMQFSPDGNHLVSASQDATVKTWDPFTGALRYTLCDSDQVYQITFSSDSTLLACATTDNIVKLWDLETGTLHKIIRGHSTRINSIVFSPTKRDLLASAGFDKTVRLWDVNTESLGSTPEGHSGRVNELVFSPDGKTLASIGVDRTVKLWDPVKGTSCHTLTGHSAKVNAIAFSPDGKLLASAADDSTVILWDPLTSRIRKTLRGHSGKVKAVAFSLDDKLLATAAEDGIVKLWDPLTAELQFDLHHPATVTELIFSGNHRFLGCLSYQEDSVDVNVWDLRKRQTVKEVQMDLMHSVDHSSTSPSTHETDSGEHTFCVRVRDSTSTLLETDISRRNGFDVPLISGELHLTGGPSGFDISDPSHKDCRPHMGLLGISPSQEWVTYKEERILWLPPDYRPTCQASQDNIVALGLRSGRVVFIQFDQATIPIP</sequence>
<evidence type="ECO:0000256" key="2">
    <source>
        <dbReference type="ARBA" id="ARBA00022737"/>
    </source>
</evidence>
<accession>A0A8H6Q5I9</accession>
<evidence type="ECO:0000259" key="6">
    <source>
        <dbReference type="Pfam" id="PF22939"/>
    </source>
</evidence>
<dbReference type="PANTHER" id="PTHR19848">
    <property type="entry name" value="WD40 REPEAT PROTEIN"/>
    <property type="match status" value="1"/>
</dbReference>
<protein>
    <submittedName>
        <fullName evidence="9">Uncharacterized protein</fullName>
    </submittedName>
</protein>
<keyword evidence="1 4" id="KW-0853">WD repeat</keyword>
<feature type="repeat" description="WD" evidence="4">
    <location>
        <begin position="2158"/>
        <end position="2199"/>
    </location>
</feature>
<evidence type="ECO:0000256" key="5">
    <source>
        <dbReference type="SAM" id="MobiDB-lite"/>
    </source>
</evidence>
<dbReference type="SUPFAM" id="SSF50978">
    <property type="entry name" value="WD40 repeat-like"/>
    <property type="match status" value="2"/>
</dbReference>
<dbReference type="InterPro" id="IPR020472">
    <property type="entry name" value="WD40_PAC1"/>
</dbReference>
<feature type="repeat" description="WD" evidence="4">
    <location>
        <begin position="2116"/>
        <end position="2148"/>
    </location>
</feature>
<dbReference type="Pfam" id="PF13637">
    <property type="entry name" value="Ank_4"/>
    <property type="match status" value="1"/>
</dbReference>
<dbReference type="InterPro" id="IPR056884">
    <property type="entry name" value="NPHP3-like_N"/>
</dbReference>
<dbReference type="SMART" id="SM00320">
    <property type="entry name" value="WD40"/>
    <property type="match status" value="19"/>
</dbReference>
<evidence type="ECO:0000259" key="7">
    <source>
        <dbReference type="Pfam" id="PF23239"/>
    </source>
</evidence>
<evidence type="ECO:0000313" key="10">
    <source>
        <dbReference type="Proteomes" id="UP000654922"/>
    </source>
</evidence>
<feature type="repeat" description="WD" evidence="4">
    <location>
        <begin position="2242"/>
        <end position="2274"/>
    </location>
</feature>
<dbReference type="InterPro" id="IPR027417">
    <property type="entry name" value="P-loop_NTPase"/>
</dbReference>
<feature type="domain" description="GPI inositol-deacylase winged helix" evidence="6">
    <location>
        <begin position="492"/>
        <end position="568"/>
    </location>
</feature>
<feature type="repeat" description="ANK" evidence="3">
    <location>
        <begin position="705"/>
        <end position="734"/>
    </location>
</feature>
<gene>
    <name evidence="9" type="ORF">CNMCM5623_000410</name>
</gene>
<feature type="repeat" description="WD" evidence="4">
    <location>
        <begin position="2494"/>
        <end position="2526"/>
    </location>
</feature>
<keyword evidence="3" id="KW-0040">ANK repeat</keyword>
<dbReference type="Pfam" id="PF24883">
    <property type="entry name" value="NPHP3_N"/>
    <property type="match status" value="1"/>
</dbReference>
<dbReference type="SMART" id="SM00248">
    <property type="entry name" value="ANK"/>
    <property type="match status" value="8"/>
</dbReference>
<dbReference type="PROSITE" id="PS00678">
    <property type="entry name" value="WD_REPEATS_1"/>
    <property type="match status" value="2"/>
</dbReference>
<dbReference type="PROSITE" id="PS50088">
    <property type="entry name" value="ANK_REPEAT"/>
    <property type="match status" value="5"/>
</dbReference>
<dbReference type="Gene3D" id="3.40.50.300">
    <property type="entry name" value="P-loop containing nucleotide triphosphate hydrolases"/>
    <property type="match status" value="1"/>
</dbReference>
<dbReference type="OrthoDB" id="1577640at2759"/>
<evidence type="ECO:0000256" key="3">
    <source>
        <dbReference type="PROSITE-ProRule" id="PRU00023"/>
    </source>
</evidence>
<dbReference type="PROSITE" id="PS50297">
    <property type="entry name" value="ANK_REP_REGION"/>
    <property type="match status" value="2"/>
</dbReference>
<comment type="caution">
    <text evidence="9">The sequence shown here is derived from an EMBL/GenBank/DDBJ whole genome shotgun (WGS) entry which is preliminary data.</text>
</comment>
<dbReference type="InterPro" id="IPR001680">
    <property type="entry name" value="WD40_rpt"/>
</dbReference>
<dbReference type="EMBL" id="JACBAE010001296">
    <property type="protein sequence ID" value="KAF7166856.1"/>
    <property type="molecule type" value="Genomic_DNA"/>
</dbReference>
<reference evidence="9" key="1">
    <citation type="submission" date="2020-06" db="EMBL/GenBank/DDBJ databases">
        <title>Draft genome sequences of strains closely related to Aspergillus parafelis and Aspergillus hiratsukae.</title>
        <authorList>
            <person name="Dos Santos R.A.C."/>
            <person name="Rivero-Menendez O."/>
            <person name="Steenwyk J.L."/>
            <person name="Mead M.E."/>
            <person name="Goldman G.H."/>
            <person name="Alastruey-Izquierdo A."/>
            <person name="Rokas A."/>
        </authorList>
    </citation>
    <scope>NUCLEOTIDE SEQUENCE</scope>
    <source>
        <strain evidence="9">CNM-CM5623</strain>
    </source>
</reference>
<evidence type="ECO:0000313" key="9">
    <source>
        <dbReference type="EMBL" id="KAF7166856.1"/>
    </source>
</evidence>
<feature type="repeat" description="ANK" evidence="3">
    <location>
        <begin position="870"/>
        <end position="899"/>
    </location>
</feature>
<feature type="repeat" description="WD" evidence="4">
    <location>
        <begin position="1990"/>
        <end position="2022"/>
    </location>
</feature>
<feature type="repeat" description="WD" evidence="4">
    <location>
        <begin position="2368"/>
        <end position="2400"/>
    </location>
</feature>
<dbReference type="Gene3D" id="1.25.40.20">
    <property type="entry name" value="Ankyrin repeat-containing domain"/>
    <property type="match status" value="1"/>
</dbReference>
<dbReference type="SUPFAM" id="SSF50998">
    <property type="entry name" value="Quinoprotein alcohol dehydrogenase-like"/>
    <property type="match status" value="1"/>
</dbReference>
<dbReference type="InterPro" id="IPR054471">
    <property type="entry name" value="GPIID_WHD"/>
</dbReference>
<dbReference type="GO" id="GO:0003824">
    <property type="term" value="F:catalytic activity"/>
    <property type="evidence" value="ECO:0007669"/>
    <property type="project" value="InterPro"/>
</dbReference>
<dbReference type="Pfam" id="PF12796">
    <property type="entry name" value="Ank_2"/>
    <property type="match status" value="2"/>
</dbReference>
<dbReference type="PROSITE" id="PS50294">
    <property type="entry name" value="WD_REPEATS_REGION"/>
    <property type="match status" value="16"/>
</dbReference>
<feature type="repeat" description="WD" evidence="4">
    <location>
        <begin position="2200"/>
        <end position="2241"/>
    </location>
</feature>
<dbReference type="InterPro" id="IPR002110">
    <property type="entry name" value="Ankyrin_rpt"/>
</dbReference>
<feature type="repeat" description="WD" evidence="4">
    <location>
        <begin position="2409"/>
        <end position="2450"/>
    </location>
</feature>
<dbReference type="InterPro" id="IPR011047">
    <property type="entry name" value="Quinoprotein_ADH-like_sf"/>
</dbReference>
<feature type="repeat" description="WD" evidence="4">
    <location>
        <begin position="2451"/>
        <end position="2493"/>
    </location>
</feature>
<feature type="repeat" description="WD" evidence="4">
    <location>
        <begin position="1948"/>
        <end position="1989"/>
    </location>
</feature>
<dbReference type="InterPro" id="IPR019775">
    <property type="entry name" value="WD40_repeat_CS"/>
</dbReference>